<dbReference type="PIRSF" id="PIRSF021700">
    <property type="entry name" value="3_dmu_93_MTrfase"/>
    <property type="match status" value="1"/>
</dbReference>
<dbReference type="SUPFAM" id="SSF54593">
    <property type="entry name" value="Glyoxalase/Bleomycin resistance protein/Dihydroxybiphenyl dioxygenase"/>
    <property type="match status" value="1"/>
</dbReference>
<protein>
    <submittedName>
        <fullName evidence="2">VOC family protein</fullName>
    </submittedName>
</protein>
<comment type="caution">
    <text evidence="2">The sequence shown here is derived from an EMBL/GenBank/DDBJ whole genome shotgun (WGS) entry which is preliminary data.</text>
</comment>
<sequence length="132" mass="14783">MAQSITPFLMFEGAAEAAMRFYVSLFKDAQIDRLERYGSGETGVEGTVKKAAFTLRGRSFICSDSSVKHDFTFTPSISLLVELDSESEIQELFQRLSDGGKVFMPLDHYGFSKKFGWVSDRFGVSWQLNLAA</sequence>
<dbReference type="Proteomes" id="UP001430149">
    <property type="component" value="Unassembled WGS sequence"/>
</dbReference>
<name>A0ABS2K782_9GAMM</name>
<dbReference type="PANTHER" id="PTHR33990">
    <property type="entry name" value="PROTEIN YJDN-RELATED"/>
    <property type="match status" value="1"/>
</dbReference>
<dbReference type="Gene3D" id="3.30.720.110">
    <property type="match status" value="1"/>
</dbReference>
<accession>A0ABS2K782</accession>
<dbReference type="Gene3D" id="3.30.720.100">
    <property type="match status" value="1"/>
</dbReference>
<gene>
    <name evidence="2" type="ORF">ISP19_16975</name>
</gene>
<dbReference type="EMBL" id="JADIKE010000038">
    <property type="protein sequence ID" value="MBM7127072.1"/>
    <property type="molecule type" value="Genomic_DNA"/>
</dbReference>
<proteinExistence type="predicted"/>
<dbReference type="InterPro" id="IPR029068">
    <property type="entry name" value="Glyas_Bleomycin-R_OHBP_Dase"/>
</dbReference>
<feature type="domain" description="PhnB-like" evidence="1">
    <location>
        <begin position="3"/>
        <end position="128"/>
    </location>
</feature>
<dbReference type="Pfam" id="PF06983">
    <property type="entry name" value="3-dmu-9_3-mt"/>
    <property type="match status" value="1"/>
</dbReference>
<dbReference type="InterPro" id="IPR028973">
    <property type="entry name" value="PhnB-like"/>
</dbReference>
<dbReference type="RefSeq" id="WP_204683607.1">
    <property type="nucleotide sequence ID" value="NZ_BSNR01000007.1"/>
</dbReference>
<evidence type="ECO:0000313" key="3">
    <source>
        <dbReference type="Proteomes" id="UP001430149"/>
    </source>
</evidence>
<evidence type="ECO:0000259" key="1">
    <source>
        <dbReference type="Pfam" id="PF06983"/>
    </source>
</evidence>
<keyword evidence="3" id="KW-1185">Reference proteome</keyword>
<dbReference type="InterPro" id="IPR009725">
    <property type="entry name" value="3_dmu_93_MTrfase"/>
</dbReference>
<reference evidence="2" key="1">
    <citation type="submission" date="2020-10" db="EMBL/GenBank/DDBJ databases">
        <title>Phylogeny of dyella-like bacteria.</title>
        <authorList>
            <person name="Fu J."/>
        </authorList>
    </citation>
    <scope>NUCLEOTIDE SEQUENCE</scope>
    <source>
        <strain evidence="2">DHOC52</strain>
    </source>
</reference>
<evidence type="ECO:0000313" key="2">
    <source>
        <dbReference type="EMBL" id="MBM7127072.1"/>
    </source>
</evidence>
<dbReference type="PANTHER" id="PTHR33990:SF4">
    <property type="entry name" value="PHNB-LIKE DOMAIN-CONTAINING PROTEIN"/>
    <property type="match status" value="1"/>
</dbReference>
<organism evidence="2 3">
    <name type="scientific">Dyella flava</name>
    <dbReference type="NCBI Taxonomy" id="1920170"/>
    <lineage>
        <taxon>Bacteria</taxon>
        <taxon>Pseudomonadati</taxon>
        <taxon>Pseudomonadota</taxon>
        <taxon>Gammaproteobacteria</taxon>
        <taxon>Lysobacterales</taxon>
        <taxon>Rhodanobacteraceae</taxon>
        <taxon>Dyella</taxon>
    </lineage>
</organism>
<dbReference type="CDD" id="cd06588">
    <property type="entry name" value="PhnB_like"/>
    <property type="match status" value="1"/>
</dbReference>